<dbReference type="AlphaFoldDB" id="A0A0A8ZFD8"/>
<dbReference type="EMBL" id="GBRH01261492">
    <property type="protein sequence ID" value="JAD36403.1"/>
    <property type="molecule type" value="Transcribed_RNA"/>
</dbReference>
<evidence type="ECO:0000313" key="1">
    <source>
        <dbReference type="EMBL" id="JAD36403.1"/>
    </source>
</evidence>
<name>A0A0A8ZFD8_ARUDO</name>
<reference evidence="1" key="1">
    <citation type="submission" date="2014-09" db="EMBL/GenBank/DDBJ databases">
        <authorList>
            <person name="Magalhaes I.L.F."/>
            <person name="Oliveira U."/>
            <person name="Santos F.R."/>
            <person name="Vidigal T.H.D.A."/>
            <person name="Brescovit A.D."/>
            <person name="Santos A.J."/>
        </authorList>
    </citation>
    <scope>NUCLEOTIDE SEQUENCE</scope>
    <source>
        <tissue evidence="1">Shoot tissue taken approximately 20 cm above the soil surface</tissue>
    </source>
</reference>
<sequence>MQREQRNCFIIALVYPVNTWKIGHVDAGNYRNVSLSLGCGDI</sequence>
<accession>A0A0A8ZFD8</accession>
<reference evidence="1" key="2">
    <citation type="journal article" date="2015" name="Data Brief">
        <title>Shoot transcriptome of the giant reed, Arundo donax.</title>
        <authorList>
            <person name="Barrero R.A."/>
            <person name="Guerrero F.D."/>
            <person name="Moolhuijzen P."/>
            <person name="Goolsby J.A."/>
            <person name="Tidwell J."/>
            <person name="Bellgard S.E."/>
            <person name="Bellgard M.I."/>
        </authorList>
    </citation>
    <scope>NUCLEOTIDE SEQUENCE</scope>
    <source>
        <tissue evidence="1">Shoot tissue taken approximately 20 cm above the soil surface</tissue>
    </source>
</reference>
<proteinExistence type="predicted"/>
<protein>
    <submittedName>
        <fullName evidence="1">Uncharacterized protein</fullName>
    </submittedName>
</protein>
<organism evidence="1">
    <name type="scientific">Arundo donax</name>
    <name type="common">Giant reed</name>
    <name type="synonym">Donax arundinaceus</name>
    <dbReference type="NCBI Taxonomy" id="35708"/>
    <lineage>
        <taxon>Eukaryota</taxon>
        <taxon>Viridiplantae</taxon>
        <taxon>Streptophyta</taxon>
        <taxon>Embryophyta</taxon>
        <taxon>Tracheophyta</taxon>
        <taxon>Spermatophyta</taxon>
        <taxon>Magnoliopsida</taxon>
        <taxon>Liliopsida</taxon>
        <taxon>Poales</taxon>
        <taxon>Poaceae</taxon>
        <taxon>PACMAD clade</taxon>
        <taxon>Arundinoideae</taxon>
        <taxon>Arundineae</taxon>
        <taxon>Arundo</taxon>
    </lineage>
</organism>